<gene>
    <name evidence="3" type="ORF">LO80_00840</name>
</gene>
<reference evidence="3 4" key="1">
    <citation type="submission" date="2014-10" db="EMBL/GenBank/DDBJ databases">
        <title>Whole genome sequence of Francisella endociliophora strain FSC1006, isolated from a laboratory culture of the marine ciliate Euplotes raikovi.</title>
        <authorList>
            <person name="Granberg M."/>
            <person name="Backman S."/>
            <person name="Lundmark E."/>
            <person name="Nilsson E."/>
            <person name="Karlsson E."/>
            <person name="Thelaus J."/>
            <person name="Ohrman C."/>
            <person name="Larkeryd A."/>
            <person name="Stenberg P."/>
        </authorList>
    </citation>
    <scope>NUCLEOTIDE SEQUENCE [LARGE SCALE GENOMIC DNA]</scope>
    <source>
        <strain evidence="3 4">FSC1006</strain>
    </source>
</reference>
<dbReference type="NCBIfam" id="TIGR04409">
    <property type="entry name" value="LptC_YrbK"/>
    <property type="match status" value="1"/>
</dbReference>
<dbReference type="Gene3D" id="2.60.450.10">
    <property type="entry name" value="Lipopolysaccharide (LPS) transport protein A like domain"/>
    <property type="match status" value="1"/>
</dbReference>
<dbReference type="EMBL" id="CP009574">
    <property type="protein sequence ID" value="AIT08663.1"/>
    <property type="molecule type" value="Genomic_DNA"/>
</dbReference>
<keyword evidence="2" id="KW-1133">Transmembrane helix</keyword>
<accession>A0A097EM91</accession>
<dbReference type="AlphaFoldDB" id="A0A097EM91"/>
<keyword evidence="2" id="KW-0472">Membrane</keyword>
<sequence length="216" mass="24759">MRFFTKYSLFANIFSIVVIVIAILYISYKALQGGGDPEKFSPKDKVELTAFNFHYNKYDKDGDLTLNFVTDKLERFVNEDVRMTDLFETSYDKETGKKSLEVKSKHGFSSKSKGDDLIRLYDGVNAIMYSKDNKSKDDNNKPADGNSSSKYSPNKIYIKTSEMYYNNDSKDFYNDRFVRMYDPNTGNNTTAIGVKGNSESKVINLKKNVRSYYASS</sequence>
<organism evidence="3 4">
    <name type="scientific">Candidatus Francisella endociliophora</name>
    <dbReference type="NCBI Taxonomy" id="653937"/>
    <lineage>
        <taxon>Bacteria</taxon>
        <taxon>Pseudomonadati</taxon>
        <taxon>Pseudomonadota</taxon>
        <taxon>Gammaproteobacteria</taxon>
        <taxon>Thiotrichales</taxon>
        <taxon>Francisellaceae</taxon>
        <taxon>Francisella</taxon>
    </lineage>
</organism>
<feature type="transmembrane region" description="Helical" evidence="2">
    <location>
        <begin position="7"/>
        <end position="28"/>
    </location>
</feature>
<protein>
    <recommendedName>
        <fullName evidence="5">LPS export ABC transporter periplasmic protein LptC</fullName>
    </recommendedName>
</protein>
<keyword evidence="4" id="KW-1185">Reference proteome</keyword>
<dbReference type="InterPro" id="IPR010664">
    <property type="entry name" value="LipoPS_assembly_LptC-rel"/>
</dbReference>
<dbReference type="KEGG" id="frf:LO80_00840"/>
<dbReference type="OrthoDB" id="5605548at2"/>
<dbReference type="STRING" id="1547445.LO80_00840"/>
<evidence type="ECO:0000256" key="1">
    <source>
        <dbReference type="SAM" id="MobiDB-lite"/>
    </source>
</evidence>
<dbReference type="GO" id="GO:0005886">
    <property type="term" value="C:plasma membrane"/>
    <property type="evidence" value="ECO:0007669"/>
    <property type="project" value="InterPro"/>
</dbReference>
<dbReference type="eggNOG" id="COG3117">
    <property type="taxonomic scope" value="Bacteria"/>
</dbReference>
<dbReference type="GO" id="GO:0015221">
    <property type="term" value="F:lipopolysaccharide transmembrane transporter activity"/>
    <property type="evidence" value="ECO:0007669"/>
    <property type="project" value="InterPro"/>
</dbReference>
<name>A0A097EM91_9GAMM</name>
<dbReference type="Proteomes" id="UP000029672">
    <property type="component" value="Chromosome"/>
</dbReference>
<dbReference type="Pfam" id="PF06835">
    <property type="entry name" value="LptC"/>
    <property type="match status" value="1"/>
</dbReference>
<feature type="compositionally biased region" description="Basic and acidic residues" evidence="1">
    <location>
        <begin position="131"/>
        <end position="141"/>
    </location>
</feature>
<dbReference type="InterPro" id="IPR026265">
    <property type="entry name" value="LptC"/>
</dbReference>
<evidence type="ECO:0000313" key="3">
    <source>
        <dbReference type="EMBL" id="AIT08663.1"/>
    </source>
</evidence>
<evidence type="ECO:0008006" key="5">
    <source>
        <dbReference type="Google" id="ProtNLM"/>
    </source>
</evidence>
<feature type="region of interest" description="Disordered" evidence="1">
    <location>
        <begin position="131"/>
        <end position="152"/>
    </location>
</feature>
<keyword evidence="2" id="KW-0812">Transmembrane</keyword>
<proteinExistence type="predicted"/>
<evidence type="ECO:0000313" key="4">
    <source>
        <dbReference type="Proteomes" id="UP000029672"/>
    </source>
</evidence>
<dbReference type="HOGENOM" id="CLU_1452468_0_0_6"/>
<dbReference type="RefSeq" id="WP_040007676.1">
    <property type="nucleotide sequence ID" value="NZ_CP009574.1"/>
</dbReference>
<evidence type="ECO:0000256" key="2">
    <source>
        <dbReference type="SAM" id="Phobius"/>
    </source>
</evidence>